<protein>
    <recommendedName>
        <fullName evidence="5">DDE Tnp4 domain-containing protein</fullName>
    </recommendedName>
</protein>
<feature type="compositionally biased region" description="Acidic residues" evidence="1">
    <location>
        <begin position="30"/>
        <end position="46"/>
    </location>
</feature>
<accession>A0A420J4G6</accession>
<feature type="signal peptide" evidence="2">
    <location>
        <begin position="1"/>
        <end position="19"/>
    </location>
</feature>
<evidence type="ECO:0000256" key="1">
    <source>
        <dbReference type="SAM" id="MobiDB-lite"/>
    </source>
</evidence>
<dbReference type="EMBL" id="MCBS01018015">
    <property type="protein sequence ID" value="RKF81676.1"/>
    <property type="molecule type" value="Genomic_DNA"/>
</dbReference>
<reference evidence="3 4" key="1">
    <citation type="journal article" date="2018" name="BMC Genomics">
        <title>Comparative genome analyses reveal sequence features reflecting distinct modes of host-adaptation between dicot and monocot powdery mildew.</title>
        <authorList>
            <person name="Wu Y."/>
            <person name="Ma X."/>
            <person name="Pan Z."/>
            <person name="Kale S.D."/>
            <person name="Song Y."/>
            <person name="King H."/>
            <person name="Zhang Q."/>
            <person name="Presley C."/>
            <person name="Deng X."/>
            <person name="Wei C.I."/>
            <person name="Xiao S."/>
        </authorList>
    </citation>
    <scope>NUCLEOTIDE SEQUENCE [LARGE SCALE GENOMIC DNA]</scope>
    <source>
        <strain evidence="3">UMSG1</strain>
    </source>
</reference>
<evidence type="ECO:0000313" key="3">
    <source>
        <dbReference type="EMBL" id="RKF81676.1"/>
    </source>
</evidence>
<gene>
    <name evidence="3" type="ORF">GcM1_180016</name>
</gene>
<evidence type="ECO:0008006" key="5">
    <source>
        <dbReference type="Google" id="ProtNLM"/>
    </source>
</evidence>
<organism evidence="3 4">
    <name type="scientific">Golovinomyces cichoracearum</name>
    <dbReference type="NCBI Taxonomy" id="62708"/>
    <lineage>
        <taxon>Eukaryota</taxon>
        <taxon>Fungi</taxon>
        <taxon>Dikarya</taxon>
        <taxon>Ascomycota</taxon>
        <taxon>Pezizomycotina</taxon>
        <taxon>Leotiomycetes</taxon>
        <taxon>Erysiphales</taxon>
        <taxon>Erysiphaceae</taxon>
        <taxon>Golovinomyces</taxon>
    </lineage>
</organism>
<proteinExistence type="predicted"/>
<evidence type="ECO:0000256" key="2">
    <source>
        <dbReference type="SAM" id="SignalP"/>
    </source>
</evidence>
<evidence type="ECO:0000313" key="4">
    <source>
        <dbReference type="Proteomes" id="UP000285326"/>
    </source>
</evidence>
<name>A0A420J4G6_9PEZI</name>
<keyword evidence="2" id="KW-0732">Signal</keyword>
<dbReference type="Proteomes" id="UP000285326">
    <property type="component" value="Unassembled WGS sequence"/>
</dbReference>
<feature type="region of interest" description="Disordered" evidence="1">
    <location>
        <begin position="25"/>
        <end position="55"/>
    </location>
</feature>
<feature type="chain" id="PRO_5019184425" description="DDE Tnp4 domain-containing protein" evidence="2">
    <location>
        <begin position="20"/>
        <end position="81"/>
    </location>
</feature>
<comment type="caution">
    <text evidence="3">The sequence shown here is derived from an EMBL/GenBank/DDBJ whole genome shotgun (WGS) entry which is preliminary data.</text>
</comment>
<sequence>MKEQVRVLLALCCLHNILLDIKEESGEASTELEDHDEEEVNSDDLSEEQRSGEGYQITRAHTLQASIKRNQIAGAMWEAHL</sequence>
<dbReference type="AlphaFoldDB" id="A0A420J4G6"/>